<feature type="compositionally biased region" description="Basic residues" evidence="5">
    <location>
        <begin position="233"/>
        <end position="250"/>
    </location>
</feature>
<dbReference type="EMBL" id="BLJY01000006">
    <property type="protein sequence ID" value="GFF17028.1"/>
    <property type="molecule type" value="Genomic_DNA"/>
</dbReference>
<keyword evidence="4 6" id="KW-0472">Membrane</keyword>
<organism evidence="7 8">
    <name type="scientific">Aspergillus terreus</name>
    <dbReference type="NCBI Taxonomy" id="33178"/>
    <lineage>
        <taxon>Eukaryota</taxon>
        <taxon>Fungi</taxon>
        <taxon>Dikarya</taxon>
        <taxon>Ascomycota</taxon>
        <taxon>Pezizomycotina</taxon>
        <taxon>Eurotiomycetes</taxon>
        <taxon>Eurotiomycetidae</taxon>
        <taxon>Eurotiales</taxon>
        <taxon>Aspergillaceae</taxon>
        <taxon>Aspergillus</taxon>
        <taxon>Aspergillus subgen. Circumdati</taxon>
    </lineage>
</organism>
<name>A0A5M3Z0I4_ASPTE</name>
<evidence type="ECO:0000256" key="3">
    <source>
        <dbReference type="ARBA" id="ARBA00022989"/>
    </source>
</evidence>
<dbReference type="PANTHER" id="PTHR31465:SF15">
    <property type="entry name" value="LIPID TRANSPORTER ATNI-RELATED"/>
    <property type="match status" value="1"/>
</dbReference>
<comment type="subcellular location">
    <subcellularLocation>
        <location evidence="1">Membrane</location>
        <topology evidence="1">Multi-pass membrane protein</topology>
    </subcellularLocation>
</comment>
<feature type="transmembrane region" description="Helical" evidence="6">
    <location>
        <begin position="157"/>
        <end position="175"/>
    </location>
</feature>
<dbReference type="OrthoDB" id="5384040at2759"/>
<dbReference type="PANTHER" id="PTHR31465">
    <property type="entry name" value="PROTEIN RTA1-RELATED"/>
    <property type="match status" value="1"/>
</dbReference>
<keyword evidence="2 6" id="KW-0812">Transmembrane</keyword>
<keyword evidence="3 6" id="KW-1133">Transmembrane helix</keyword>
<dbReference type="Pfam" id="PF04479">
    <property type="entry name" value="RTA1"/>
    <property type="match status" value="1"/>
</dbReference>
<gene>
    <name evidence="7" type="ORF">ATEIFO6365_0006036500</name>
</gene>
<protein>
    <submittedName>
        <fullName evidence="7">RTA1 domain protein</fullName>
    </submittedName>
</protein>
<sequence length="288" mass="32512">MMGAGWECLAFVFRALLTRNQSSDGYNTAFNLLFYLAPLWINAFIYMTLGRLIYFFLPDRRLAGISATKYGLIFIWLDVVSFIVQAAGAIISSPTDISTRIVMIGVHIYMGGIGLQQLFIIVFTVLCIRLHRQLHVLEQTGGFELGKADGTSRPWRWLFYSIYFGLVMITVRIIFRLCQFSRGTDPNNPVLTHEFYEYVFDAVPMLLALVALNLVHPGMVLQGPDSEFPRISRKEKKRLRREKKERKKQAKLSGSDGSHGVGFESLSIQESGAWEDRGTLGGSRGVVV</sequence>
<dbReference type="VEuPathDB" id="FungiDB:ATEG_03135"/>
<evidence type="ECO:0000256" key="2">
    <source>
        <dbReference type="ARBA" id="ARBA00022692"/>
    </source>
</evidence>
<keyword evidence="8" id="KW-1185">Reference proteome</keyword>
<feature type="region of interest" description="Disordered" evidence="5">
    <location>
        <begin position="232"/>
        <end position="263"/>
    </location>
</feature>
<dbReference type="GO" id="GO:0016020">
    <property type="term" value="C:membrane"/>
    <property type="evidence" value="ECO:0007669"/>
    <property type="project" value="UniProtKB-SubCell"/>
</dbReference>
<evidence type="ECO:0000256" key="5">
    <source>
        <dbReference type="SAM" id="MobiDB-lite"/>
    </source>
</evidence>
<evidence type="ECO:0000313" key="7">
    <source>
        <dbReference type="EMBL" id="GFF17028.1"/>
    </source>
</evidence>
<accession>A0A5M3Z0I4</accession>
<evidence type="ECO:0000256" key="4">
    <source>
        <dbReference type="ARBA" id="ARBA00023136"/>
    </source>
</evidence>
<feature type="transmembrane region" description="Helical" evidence="6">
    <location>
        <begin position="32"/>
        <end position="57"/>
    </location>
</feature>
<evidence type="ECO:0000256" key="6">
    <source>
        <dbReference type="SAM" id="Phobius"/>
    </source>
</evidence>
<evidence type="ECO:0000256" key="1">
    <source>
        <dbReference type="ARBA" id="ARBA00004141"/>
    </source>
</evidence>
<dbReference type="InterPro" id="IPR007568">
    <property type="entry name" value="RTA1"/>
</dbReference>
<proteinExistence type="predicted"/>
<comment type="caution">
    <text evidence="7">The sequence shown here is derived from an EMBL/GenBank/DDBJ whole genome shotgun (WGS) entry which is preliminary data.</text>
</comment>
<feature type="transmembrane region" description="Helical" evidence="6">
    <location>
        <begin position="69"/>
        <end position="92"/>
    </location>
</feature>
<feature type="transmembrane region" description="Helical" evidence="6">
    <location>
        <begin position="104"/>
        <end position="128"/>
    </location>
</feature>
<dbReference type="Proteomes" id="UP000452235">
    <property type="component" value="Unassembled WGS sequence"/>
</dbReference>
<reference evidence="7 8" key="1">
    <citation type="submission" date="2020-01" db="EMBL/GenBank/DDBJ databases">
        <title>Aspergillus terreus IFO 6365 whole genome shotgun sequence.</title>
        <authorList>
            <person name="Kanamasa S."/>
            <person name="Takahashi H."/>
        </authorList>
    </citation>
    <scope>NUCLEOTIDE SEQUENCE [LARGE SCALE GENOMIC DNA]</scope>
    <source>
        <strain evidence="7 8">IFO 6365</strain>
    </source>
</reference>
<dbReference type="AlphaFoldDB" id="A0A5M3Z0I4"/>
<evidence type="ECO:0000313" key="8">
    <source>
        <dbReference type="Proteomes" id="UP000452235"/>
    </source>
</evidence>